<reference evidence="2" key="1">
    <citation type="submission" date="2014-09" db="EMBL/GenBank/DDBJ databases">
        <authorList>
            <person name="Mudge J."/>
            <person name="Ramaraj T."/>
            <person name="Lindquist I.E."/>
            <person name="Bharti A.K."/>
            <person name="Sundararajan A."/>
            <person name="Cameron C.T."/>
            <person name="Woodward J.E."/>
            <person name="May G.D."/>
            <person name="Brubaker C."/>
            <person name="Broadhvest J."/>
            <person name="Wilkins T.A."/>
        </authorList>
    </citation>
    <scope>NUCLEOTIDE SEQUENCE</scope>
    <source>
        <strain evidence="2">cv. AKA8401</strain>
    </source>
</reference>
<evidence type="ECO:0000313" key="2">
    <source>
        <dbReference type="Proteomes" id="UP000032142"/>
    </source>
</evidence>
<evidence type="ECO:0000313" key="1">
    <source>
        <dbReference type="EMBL" id="KHG13304.1"/>
    </source>
</evidence>
<organism evidence="1 2">
    <name type="scientific">Gossypium arboreum</name>
    <name type="common">Tree cotton</name>
    <name type="synonym">Gossypium nanking</name>
    <dbReference type="NCBI Taxonomy" id="29729"/>
    <lineage>
        <taxon>Eukaryota</taxon>
        <taxon>Viridiplantae</taxon>
        <taxon>Streptophyta</taxon>
        <taxon>Embryophyta</taxon>
        <taxon>Tracheophyta</taxon>
        <taxon>Spermatophyta</taxon>
        <taxon>Magnoliopsida</taxon>
        <taxon>eudicotyledons</taxon>
        <taxon>Gunneridae</taxon>
        <taxon>Pentapetalae</taxon>
        <taxon>rosids</taxon>
        <taxon>malvids</taxon>
        <taxon>Malvales</taxon>
        <taxon>Malvaceae</taxon>
        <taxon>Malvoideae</taxon>
        <taxon>Gossypium</taxon>
    </lineage>
</organism>
<sequence>MIKNRYGFAHLQEKSGSQPLDLIADFDNVPDNLNFFTTVSGTAPNMQYNDEDVDRLIARITDENIPSDLATNSVGIY</sequence>
<protein>
    <submittedName>
        <fullName evidence="1">Putative GTP-binding EngB</fullName>
    </submittedName>
</protein>
<dbReference type="AlphaFoldDB" id="A0A0B0NNG9"/>
<name>A0A0B0NNG9_GOSAR</name>
<accession>A0A0B0NNG9</accession>
<proteinExistence type="predicted"/>
<gene>
    <name evidence="1" type="ORF">F383_20057</name>
</gene>
<dbReference type="Proteomes" id="UP000032142">
    <property type="component" value="Unassembled WGS sequence"/>
</dbReference>
<keyword evidence="2" id="KW-1185">Reference proteome</keyword>
<dbReference type="EMBL" id="KN399295">
    <property type="protein sequence ID" value="KHG13304.1"/>
    <property type="molecule type" value="Genomic_DNA"/>
</dbReference>